<dbReference type="GO" id="GO:0004810">
    <property type="term" value="F:CCA tRNA nucleotidyltransferase activity"/>
    <property type="evidence" value="ECO:0007669"/>
    <property type="project" value="InterPro"/>
</dbReference>
<dbReference type="AlphaFoldDB" id="A0A1N6IE12"/>
<dbReference type="OrthoDB" id="9781887at2"/>
<dbReference type="InterPro" id="IPR059101">
    <property type="entry name" value="NFACT-R_2"/>
</dbReference>
<proteinExistence type="predicted"/>
<dbReference type="Pfam" id="PF18297">
    <property type="entry name" value="NFACT-R_2"/>
    <property type="match status" value="1"/>
</dbReference>
<evidence type="ECO:0000259" key="4">
    <source>
        <dbReference type="Pfam" id="PF18297"/>
    </source>
</evidence>
<dbReference type="PANTHER" id="PTHR11933:SF6">
    <property type="entry name" value="THIL AANH DOMAIN-CONTAINING PROTEIN"/>
    <property type="match status" value="1"/>
</dbReference>
<organism evidence="5 6">
    <name type="scientific">Halodesulfovibrio marinisediminis DSM 17456</name>
    <dbReference type="NCBI Taxonomy" id="1121457"/>
    <lineage>
        <taxon>Bacteria</taxon>
        <taxon>Pseudomonadati</taxon>
        <taxon>Thermodesulfobacteriota</taxon>
        <taxon>Desulfovibrionia</taxon>
        <taxon>Desulfovibrionales</taxon>
        <taxon>Desulfovibrionaceae</taxon>
        <taxon>Halodesulfovibrio</taxon>
    </lineage>
</organism>
<dbReference type="Gene3D" id="3.40.50.620">
    <property type="entry name" value="HUPs"/>
    <property type="match status" value="1"/>
</dbReference>
<dbReference type="GO" id="GO:0005524">
    <property type="term" value="F:ATP binding"/>
    <property type="evidence" value="ECO:0007669"/>
    <property type="project" value="UniProtKB-KW"/>
</dbReference>
<dbReference type="Pfam" id="PF02568">
    <property type="entry name" value="ThiI"/>
    <property type="match status" value="1"/>
</dbReference>
<reference evidence="6" key="1">
    <citation type="submission" date="2016-11" db="EMBL/GenBank/DDBJ databases">
        <authorList>
            <person name="Varghese N."/>
            <person name="Submissions S."/>
        </authorList>
    </citation>
    <scope>NUCLEOTIDE SEQUENCE [LARGE SCALE GENOMIC DNA]</scope>
    <source>
        <strain evidence="6">DSM 17456</strain>
    </source>
</reference>
<accession>A0A1N6IE12</accession>
<sequence>MEKVTKQYDAVALLSGGLDSLLAVKVIQDQGLRVKGLHFVTPFFGKPHMVRRWEKLYGMEIDAVDVSEEYVRMMVERPVHGFGKTLNPCVDCKILMLRKAHELMGKYGAKFIISGEVIGQRPMSQRRDTLNVIKRDADVQSVLLRPLCALCQDPTPMEESGLVQRDKLLGLYGRGRKEQLRLAEHYGFTEIPSPGGGCKLTERENGRRYWPVLKYSPKPSVADFKLSNIGRQYWSGKHWMAVGRNQMDNESLLKVKKDSDLVFKVVDYPGPISIGRQFEGEPWSEEVIADAAAWAASYSPKAKKAGVPVKVSVVTVSKDNEEECILTVTPSRETPMGWAEWLWPDAKEEIREEARARAN</sequence>
<dbReference type="RefSeq" id="WP_074217419.1">
    <property type="nucleotide sequence ID" value="NZ_FSRG01000006.1"/>
</dbReference>
<dbReference type="InterPro" id="IPR014729">
    <property type="entry name" value="Rossmann-like_a/b/a_fold"/>
</dbReference>
<gene>
    <name evidence="5" type="ORF">SAMN02745161_2661</name>
</gene>
<evidence type="ECO:0000259" key="3">
    <source>
        <dbReference type="Pfam" id="PF02568"/>
    </source>
</evidence>
<dbReference type="PANTHER" id="PTHR11933">
    <property type="entry name" value="TRNA 5-METHYLAMINOMETHYL-2-THIOURIDYLATE -METHYLTRANSFERASE"/>
    <property type="match status" value="1"/>
</dbReference>
<evidence type="ECO:0000313" key="5">
    <source>
        <dbReference type="EMBL" id="SIO30260.1"/>
    </source>
</evidence>
<feature type="domain" description="Thil AANH" evidence="3">
    <location>
        <begin position="7"/>
        <end position="150"/>
    </location>
</feature>
<evidence type="ECO:0000313" key="6">
    <source>
        <dbReference type="Proteomes" id="UP000184694"/>
    </source>
</evidence>
<dbReference type="EMBL" id="FSRG01000006">
    <property type="protein sequence ID" value="SIO30260.1"/>
    <property type="molecule type" value="Genomic_DNA"/>
</dbReference>
<dbReference type="STRING" id="1121457.SAMN02745161_2661"/>
<keyword evidence="1" id="KW-0547">Nucleotide-binding</keyword>
<protein>
    <submittedName>
        <fullName evidence="5">Uncharacterized protein</fullName>
    </submittedName>
</protein>
<dbReference type="InterPro" id="IPR020536">
    <property type="entry name" value="ThiI_AANH"/>
</dbReference>
<evidence type="ECO:0000256" key="2">
    <source>
        <dbReference type="ARBA" id="ARBA00022840"/>
    </source>
</evidence>
<name>A0A1N6IE12_9BACT</name>
<dbReference type="SUPFAM" id="SSF52402">
    <property type="entry name" value="Adenine nucleotide alpha hydrolases-like"/>
    <property type="match status" value="1"/>
</dbReference>
<keyword evidence="2" id="KW-0067">ATP-binding</keyword>
<evidence type="ECO:0000256" key="1">
    <source>
        <dbReference type="ARBA" id="ARBA00022741"/>
    </source>
</evidence>
<dbReference type="Proteomes" id="UP000184694">
    <property type="component" value="Unassembled WGS sequence"/>
</dbReference>
<feature type="domain" description="NFACT protein RNA binding" evidence="4">
    <location>
        <begin position="240"/>
        <end position="333"/>
    </location>
</feature>
<keyword evidence="6" id="KW-1185">Reference proteome</keyword>